<proteinExistence type="predicted"/>
<organism evidence="1 2">
    <name type="scientific">Didymodactylos carnosus</name>
    <dbReference type="NCBI Taxonomy" id="1234261"/>
    <lineage>
        <taxon>Eukaryota</taxon>
        <taxon>Metazoa</taxon>
        <taxon>Spiralia</taxon>
        <taxon>Gnathifera</taxon>
        <taxon>Rotifera</taxon>
        <taxon>Eurotatoria</taxon>
        <taxon>Bdelloidea</taxon>
        <taxon>Philodinida</taxon>
        <taxon>Philodinidae</taxon>
        <taxon>Didymodactylos</taxon>
    </lineage>
</organism>
<feature type="non-terminal residue" evidence="1">
    <location>
        <position position="1"/>
    </location>
</feature>
<comment type="caution">
    <text evidence="1">The sequence shown here is derived from an EMBL/GenBank/DDBJ whole genome shotgun (WGS) entry which is preliminary data.</text>
</comment>
<protein>
    <submittedName>
        <fullName evidence="1">Uncharacterized protein</fullName>
    </submittedName>
</protein>
<dbReference type="AlphaFoldDB" id="A0A8S2Y5Z1"/>
<evidence type="ECO:0000313" key="2">
    <source>
        <dbReference type="Proteomes" id="UP000682733"/>
    </source>
</evidence>
<dbReference type="EMBL" id="CAJOBA010105447">
    <property type="protein sequence ID" value="CAF4535478.1"/>
    <property type="molecule type" value="Genomic_DNA"/>
</dbReference>
<reference evidence="1" key="1">
    <citation type="submission" date="2021-02" db="EMBL/GenBank/DDBJ databases">
        <authorList>
            <person name="Nowell W R."/>
        </authorList>
    </citation>
    <scope>NUCLEOTIDE SEQUENCE</scope>
</reference>
<accession>A0A8S2Y5Z1</accession>
<name>A0A8S2Y5Z1_9BILA</name>
<dbReference type="Proteomes" id="UP000682733">
    <property type="component" value="Unassembled WGS sequence"/>
</dbReference>
<evidence type="ECO:0000313" key="1">
    <source>
        <dbReference type="EMBL" id="CAF4535478.1"/>
    </source>
</evidence>
<gene>
    <name evidence="1" type="ORF">TMI583_LOCUS49190</name>
</gene>
<sequence length="43" mass="4859">KCVPSLISIRVLRIRKNNGEVKSVLSPISIRVLRIRENDGEVT</sequence>